<sequence length="58" mass="6785">MPPFFVSFRPIITPDKYESSHLDSGRRYLFHECGALCVIQCIDIFDDGGELFILFRRD</sequence>
<protein>
    <submittedName>
        <fullName evidence="1">Uncharacterized protein</fullName>
    </submittedName>
</protein>
<proteinExistence type="predicted"/>
<gene>
    <name evidence="1" type="ORF">SDC9_116195</name>
</gene>
<evidence type="ECO:0000313" key="1">
    <source>
        <dbReference type="EMBL" id="MPM69251.1"/>
    </source>
</evidence>
<comment type="caution">
    <text evidence="1">The sequence shown here is derived from an EMBL/GenBank/DDBJ whole genome shotgun (WGS) entry which is preliminary data.</text>
</comment>
<dbReference type="EMBL" id="VSSQ01022745">
    <property type="protein sequence ID" value="MPM69251.1"/>
    <property type="molecule type" value="Genomic_DNA"/>
</dbReference>
<dbReference type="AlphaFoldDB" id="A0A645BX70"/>
<organism evidence="1">
    <name type="scientific">bioreactor metagenome</name>
    <dbReference type="NCBI Taxonomy" id="1076179"/>
    <lineage>
        <taxon>unclassified sequences</taxon>
        <taxon>metagenomes</taxon>
        <taxon>ecological metagenomes</taxon>
    </lineage>
</organism>
<accession>A0A645BX70</accession>
<name>A0A645BX70_9ZZZZ</name>
<reference evidence="1" key="1">
    <citation type="submission" date="2019-08" db="EMBL/GenBank/DDBJ databases">
        <authorList>
            <person name="Kucharzyk K."/>
            <person name="Murdoch R.W."/>
            <person name="Higgins S."/>
            <person name="Loffler F."/>
        </authorList>
    </citation>
    <scope>NUCLEOTIDE SEQUENCE</scope>
</reference>